<comment type="subunit">
    <text evidence="2">Homodimer.</text>
</comment>
<evidence type="ECO:0000313" key="9">
    <source>
        <dbReference type="EMBL" id="PON93394.1"/>
    </source>
</evidence>
<evidence type="ECO:0000256" key="1">
    <source>
        <dbReference type="ARBA" id="ARBA00004123"/>
    </source>
</evidence>
<feature type="compositionally biased region" description="Polar residues" evidence="7">
    <location>
        <begin position="56"/>
        <end position="70"/>
    </location>
</feature>
<feature type="compositionally biased region" description="Low complexity" evidence="7">
    <location>
        <begin position="40"/>
        <end position="55"/>
    </location>
</feature>
<keyword evidence="6" id="KW-0539">Nucleus</keyword>
<dbReference type="SUPFAM" id="SSF47459">
    <property type="entry name" value="HLH, helix-loop-helix DNA-binding domain"/>
    <property type="match status" value="1"/>
</dbReference>
<name>A0A2P5F6H6_TREOI</name>
<evidence type="ECO:0000256" key="2">
    <source>
        <dbReference type="ARBA" id="ARBA00011738"/>
    </source>
</evidence>
<dbReference type="Gene3D" id="4.10.280.10">
    <property type="entry name" value="Helix-loop-helix DNA-binding domain"/>
    <property type="match status" value="1"/>
</dbReference>
<sequence length="474" mass="51175">MESANLRHQRQLPDQLVGSPPALAAPSCYGFGSSANHAWSSSPTTTTTATSTFTSYGNSNPNYDGIVSNSRESNITTRNNVKGHHHDHHHNINLASGPLKYSSNTVNDLGFPWTSDESYTGSSSTCTTAQSAYDMHLAKIKEEFSESLIPKFTEMLNGRSSTNNDDYYGHFFLKNERRDLMSSTAATTTTTTTENLLVKALSSSQINGNQFSADSEFDSNNIVNGTSSTSFGGLLAVGCRGQFSQIYPSINVSNLNSQSSSSTISASSLGISCSISTQPLNDNINLGVLRGSRSNHFGGLLDEMHQPHSLSCGHGKGISSFNSEITEAKRPPGSTMEPKTTQSAASNKKPRLESRTTCPPFKVRKEKLGDRIAALQQLVSPFGKTDTASVLMEAIGYIKFLQNQVETLSVPYMKSSRNKSNKPMQRGLKEDGSEESKRDLRSRGLCLVPLSCMSYVTGDGGGSMWPPPHFGGRA</sequence>
<feature type="region of interest" description="Disordered" evidence="7">
    <location>
        <begin position="36"/>
        <end position="70"/>
    </location>
</feature>
<comment type="subcellular location">
    <subcellularLocation>
        <location evidence="1">Nucleus</location>
    </subcellularLocation>
</comment>
<dbReference type="InterPro" id="IPR036638">
    <property type="entry name" value="HLH_DNA-bd_sf"/>
</dbReference>
<evidence type="ECO:0000313" key="10">
    <source>
        <dbReference type="Proteomes" id="UP000237000"/>
    </source>
</evidence>
<dbReference type="AlphaFoldDB" id="A0A2P5F6H6"/>
<evidence type="ECO:0000259" key="8">
    <source>
        <dbReference type="PROSITE" id="PS50888"/>
    </source>
</evidence>
<dbReference type="FunFam" id="4.10.280.10:FF:000032">
    <property type="entry name" value="Transcription factor bHLH123 family"/>
    <property type="match status" value="1"/>
</dbReference>
<dbReference type="FunCoup" id="A0A2P5F6H6">
    <property type="interactions" value="439"/>
</dbReference>
<protein>
    <submittedName>
        <fullName evidence="9">Myc-type, basic helix-loop-helix (BHLH) domain containing protein</fullName>
    </submittedName>
</protein>
<dbReference type="GO" id="GO:0046983">
    <property type="term" value="F:protein dimerization activity"/>
    <property type="evidence" value="ECO:0007669"/>
    <property type="project" value="InterPro"/>
</dbReference>
<dbReference type="EMBL" id="JXTC01000058">
    <property type="protein sequence ID" value="PON93394.1"/>
    <property type="molecule type" value="Genomic_DNA"/>
</dbReference>
<keyword evidence="5" id="KW-0804">Transcription</keyword>
<dbReference type="InParanoid" id="A0A2P5F6H6"/>
<keyword evidence="4" id="KW-0238">DNA-binding</keyword>
<reference evidence="10" key="1">
    <citation type="submission" date="2016-06" db="EMBL/GenBank/DDBJ databases">
        <title>Parallel loss of symbiosis genes in relatives of nitrogen-fixing non-legume Parasponia.</title>
        <authorList>
            <person name="Van Velzen R."/>
            <person name="Holmer R."/>
            <person name="Bu F."/>
            <person name="Rutten L."/>
            <person name="Van Zeijl A."/>
            <person name="Liu W."/>
            <person name="Santuari L."/>
            <person name="Cao Q."/>
            <person name="Sharma T."/>
            <person name="Shen D."/>
            <person name="Roswanjaya Y."/>
            <person name="Wardhani T."/>
            <person name="Kalhor M.S."/>
            <person name="Jansen J."/>
            <person name="Van den Hoogen J."/>
            <person name="Gungor B."/>
            <person name="Hartog M."/>
            <person name="Hontelez J."/>
            <person name="Verver J."/>
            <person name="Yang W.-C."/>
            <person name="Schijlen E."/>
            <person name="Repin R."/>
            <person name="Schilthuizen M."/>
            <person name="Schranz E."/>
            <person name="Heidstra R."/>
            <person name="Miyata K."/>
            <person name="Fedorova E."/>
            <person name="Kohlen W."/>
            <person name="Bisseling T."/>
            <person name="Smit S."/>
            <person name="Geurts R."/>
        </authorList>
    </citation>
    <scope>NUCLEOTIDE SEQUENCE [LARGE SCALE GENOMIC DNA]</scope>
    <source>
        <strain evidence="10">cv. RG33-2</strain>
    </source>
</reference>
<dbReference type="STRING" id="63057.A0A2P5F6H6"/>
<dbReference type="PROSITE" id="PS50888">
    <property type="entry name" value="BHLH"/>
    <property type="match status" value="1"/>
</dbReference>
<keyword evidence="10" id="KW-1185">Reference proteome</keyword>
<evidence type="ECO:0000256" key="6">
    <source>
        <dbReference type="ARBA" id="ARBA00023242"/>
    </source>
</evidence>
<dbReference type="Proteomes" id="UP000237000">
    <property type="component" value="Unassembled WGS sequence"/>
</dbReference>
<dbReference type="PANTHER" id="PTHR16223:SF56">
    <property type="entry name" value="TRANSCRIPTION FACTOR BHLH110"/>
    <property type="match status" value="1"/>
</dbReference>
<evidence type="ECO:0000256" key="4">
    <source>
        <dbReference type="ARBA" id="ARBA00023125"/>
    </source>
</evidence>
<organism evidence="9 10">
    <name type="scientific">Trema orientale</name>
    <name type="common">Charcoal tree</name>
    <name type="synonym">Celtis orientalis</name>
    <dbReference type="NCBI Taxonomy" id="63057"/>
    <lineage>
        <taxon>Eukaryota</taxon>
        <taxon>Viridiplantae</taxon>
        <taxon>Streptophyta</taxon>
        <taxon>Embryophyta</taxon>
        <taxon>Tracheophyta</taxon>
        <taxon>Spermatophyta</taxon>
        <taxon>Magnoliopsida</taxon>
        <taxon>eudicotyledons</taxon>
        <taxon>Gunneridae</taxon>
        <taxon>Pentapetalae</taxon>
        <taxon>rosids</taxon>
        <taxon>fabids</taxon>
        <taxon>Rosales</taxon>
        <taxon>Cannabaceae</taxon>
        <taxon>Trema</taxon>
    </lineage>
</organism>
<dbReference type="InterPro" id="IPR045843">
    <property type="entry name" value="IND-like"/>
</dbReference>
<dbReference type="PANTHER" id="PTHR16223">
    <property type="entry name" value="TRANSCRIPTION FACTOR BHLH83-RELATED"/>
    <property type="match status" value="1"/>
</dbReference>
<comment type="caution">
    <text evidence="9">The sequence shown here is derived from an EMBL/GenBank/DDBJ whole genome shotgun (WGS) entry which is preliminary data.</text>
</comment>
<keyword evidence="3" id="KW-0805">Transcription regulation</keyword>
<dbReference type="CDD" id="cd11393">
    <property type="entry name" value="bHLH_AtbHLH_like"/>
    <property type="match status" value="1"/>
</dbReference>
<evidence type="ECO:0000256" key="3">
    <source>
        <dbReference type="ARBA" id="ARBA00023015"/>
    </source>
</evidence>
<dbReference type="GO" id="GO:0005634">
    <property type="term" value="C:nucleus"/>
    <property type="evidence" value="ECO:0007669"/>
    <property type="project" value="UniProtKB-SubCell"/>
</dbReference>
<dbReference type="GO" id="GO:0000978">
    <property type="term" value="F:RNA polymerase II cis-regulatory region sequence-specific DNA binding"/>
    <property type="evidence" value="ECO:0007669"/>
    <property type="project" value="TreeGrafter"/>
</dbReference>
<proteinExistence type="predicted"/>
<gene>
    <name evidence="9" type="ORF">TorRG33x02_106720</name>
</gene>
<dbReference type="InterPro" id="IPR045239">
    <property type="entry name" value="bHLH95_bHLH"/>
</dbReference>
<feature type="compositionally biased region" description="Polar residues" evidence="7">
    <location>
        <begin position="337"/>
        <end position="346"/>
    </location>
</feature>
<accession>A0A2P5F6H6</accession>
<dbReference type="InterPro" id="IPR011598">
    <property type="entry name" value="bHLH_dom"/>
</dbReference>
<feature type="region of interest" description="Disordered" evidence="7">
    <location>
        <begin position="326"/>
        <end position="356"/>
    </location>
</feature>
<dbReference type="GO" id="GO:0000981">
    <property type="term" value="F:DNA-binding transcription factor activity, RNA polymerase II-specific"/>
    <property type="evidence" value="ECO:0007669"/>
    <property type="project" value="TreeGrafter"/>
</dbReference>
<feature type="region of interest" description="Disordered" evidence="7">
    <location>
        <begin position="412"/>
        <end position="440"/>
    </location>
</feature>
<feature type="domain" description="BHLH" evidence="8">
    <location>
        <begin position="352"/>
        <end position="401"/>
    </location>
</feature>
<feature type="compositionally biased region" description="Basic and acidic residues" evidence="7">
    <location>
        <begin position="427"/>
        <end position="440"/>
    </location>
</feature>
<evidence type="ECO:0000256" key="7">
    <source>
        <dbReference type="SAM" id="MobiDB-lite"/>
    </source>
</evidence>
<evidence type="ECO:0000256" key="5">
    <source>
        <dbReference type="ARBA" id="ARBA00023163"/>
    </source>
</evidence>
<dbReference type="OrthoDB" id="760019at2759"/>